<comment type="caution">
    <text evidence="1">The sequence shown here is derived from an EMBL/GenBank/DDBJ whole genome shotgun (WGS) entry which is preliminary data.</text>
</comment>
<reference evidence="2" key="1">
    <citation type="submission" date="2022-10" db="EMBL/GenBank/DDBJ databases">
        <title>Genome assembly of Pristionchus species.</title>
        <authorList>
            <person name="Yoshida K."/>
            <person name="Sommer R.J."/>
        </authorList>
    </citation>
    <scope>NUCLEOTIDE SEQUENCE [LARGE SCALE GENOMIC DNA]</scope>
    <source>
        <strain evidence="2">RS5460</strain>
    </source>
</reference>
<dbReference type="EMBL" id="BTRK01000003">
    <property type="protein sequence ID" value="GMR43253.1"/>
    <property type="molecule type" value="Genomic_DNA"/>
</dbReference>
<gene>
    <name evidence="1" type="ORF">PMAYCL1PPCAC_13448</name>
</gene>
<dbReference type="AlphaFoldDB" id="A0AAN4ZL58"/>
<sequence length="129" mass="15158">RSRKEFGISGKEYIQACARDENFFMTDSEAFDLKTLENFLDDLYVNSTYQEKRYKVVTGLRSVGAAEAEDMIIQRAFTIHWYKNRIDDEGRKFLNEVTDIFIDTFISCTENSERSNVKHQWTGAFKEAR</sequence>
<evidence type="ECO:0000313" key="2">
    <source>
        <dbReference type="Proteomes" id="UP001328107"/>
    </source>
</evidence>
<dbReference type="Proteomes" id="UP001328107">
    <property type="component" value="Unassembled WGS sequence"/>
</dbReference>
<accession>A0AAN4ZL58</accession>
<proteinExistence type="predicted"/>
<organism evidence="1 2">
    <name type="scientific">Pristionchus mayeri</name>
    <dbReference type="NCBI Taxonomy" id="1317129"/>
    <lineage>
        <taxon>Eukaryota</taxon>
        <taxon>Metazoa</taxon>
        <taxon>Ecdysozoa</taxon>
        <taxon>Nematoda</taxon>
        <taxon>Chromadorea</taxon>
        <taxon>Rhabditida</taxon>
        <taxon>Rhabditina</taxon>
        <taxon>Diplogasteromorpha</taxon>
        <taxon>Diplogasteroidea</taxon>
        <taxon>Neodiplogasteridae</taxon>
        <taxon>Pristionchus</taxon>
    </lineage>
</organism>
<keyword evidence="2" id="KW-1185">Reference proteome</keyword>
<feature type="non-terminal residue" evidence="1">
    <location>
        <position position="1"/>
    </location>
</feature>
<name>A0AAN4ZL58_9BILA</name>
<protein>
    <submittedName>
        <fullName evidence="1">Uncharacterized protein</fullName>
    </submittedName>
</protein>
<evidence type="ECO:0000313" key="1">
    <source>
        <dbReference type="EMBL" id="GMR43253.1"/>
    </source>
</evidence>